<name>A0A975CHL5_9BURK</name>
<reference evidence="2" key="1">
    <citation type="submission" date="2021-03" db="EMBL/GenBank/DDBJ databases">
        <title>Ottowia sp. 27C isolated from the cloaca of a Giant Asian pond turtle (Heosemys grandis).</title>
        <authorList>
            <person name="Spergser J."/>
            <person name="Busse H.-J."/>
        </authorList>
    </citation>
    <scope>NUCLEOTIDE SEQUENCE</scope>
    <source>
        <strain evidence="2">27C</strain>
    </source>
</reference>
<accession>A0A975CHL5</accession>
<dbReference type="KEGG" id="otd:J1M35_06465"/>
<dbReference type="GO" id="GO:0003676">
    <property type="term" value="F:nucleic acid binding"/>
    <property type="evidence" value="ECO:0007669"/>
    <property type="project" value="InterPro"/>
</dbReference>
<evidence type="ECO:0000313" key="2">
    <source>
        <dbReference type="EMBL" id="QTD46520.1"/>
    </source>
</evidence>
<dbReference type="Gene3D" id="3.40.1350.10">
    <property type="match status" value="1"/>
</dbReference>
<dbReference type="Proteomes" id="UP000663903">
    <property type="component" value="Chromosome"/>
</dbReference>
<proteinExistence type="predicted"/>
<dbReference type="AlphaFoldDB" id="A0A975CHL5"/>
<dbReference type="EMBL" id="CP071796">
    <property type="protein sequence ID" value="QTD46520.1"/>
    <property type="molecule type" value="Genomic_DNA"/>
</dbReference>
<dbReference type="InterPro" id="IPR011856">
    <property type="entry name" value="tRNA_endonuc-like_dom_sf"/>
</dbReference>
<gene>
    <name evidence="2" type="ORF">J1M35_06465</name>
</gene>
<feature type="region of interest" description="Disordered" evidence="1">
    <location>
        <begin position="20"/>
        <end position="43"/>
    </location>
</feature>
<sequence length="328" mass="37241">MGLQYRLTEARLAEILRRQDPPRFGPGYEPSIKPTREEAPSSSRPAAVWVDKLGRDVCVLSRAERSALAVIVYCCPTLFELHEQRMLPFLPGLHPLHGHPLAAGLHLPPTRGTLQITHDLGYLKFHPVVHVLGQDGAPPDQAPGCWIGDFLAFLTDEGGPYCVNINVKSTRSEFEAPQVGVTMRSDPIRAQIKEKARHETERVLYSDHQIRTVEVAADELPHILIANLFQLIGWQKRRSTLSPDAVALVIDAFNEGLEREASPLDVICATELSHGLPWYEQKIVFHQAVFFRKLRLDLIESHLFIDRPMRSETQDAVEMFEPWFRRWT</sequence>
<dbReference type="RefSeq" id="WP_208010419.1">
    <property type="nucleotide sequence ID" value="NZ_CP071796.1"/>
</dbReference>
<keyword evidence="3" id="KW-1185">Reference proteome</keyword>
<evidence type="ECO:0000256" key="1">
    <source>
        <dbReference type="SAM" id="MobiDB-lite"/>
    </source>
</evidence>
<protein>
    <submittedName>
        <fullName evidence="2">Uncharacterized protein</fullName>
    </submittedName>
</protein>
<evidence type="ECO:0000313" key="3">
    <source>
        <dbReference type="Proteomes" id="UP000663903"/>
    </source>
</evidence>
<organism evidence="2 3">
    <name type="scientific">Ottowia testudinis</name>
    <dbReference type="NCBI Taxonomy" id="2816950"/>
    <lineage>
        <taxon>Bacteria</taxon>
        <taxon>Pseudomonadati</taxon>
        <taxon>Pseudomonadota</taxon>
        <taxon>Betaproteobacteria</taxon>
        <taxon>Burkholderiales</taxon>
        <taxon>Comamonadaceae</taxon>
        <taxon>Ottowia</taxon>
    </lineage>
</organism>